<keyword evidence="11" id="KW-0464">Manganese</keyword>
<dbReference type="InterPro" id="IPR000014">
    <property type="entry name" value="PAS"/>
</dbReference>
<evidence type="ECO:0000256" key="13">
    <source>
        <dbReference type="ARBA" id="ARBA00056274"/>
    </source>
</evidence>
<dbReference type="SUPFAM" id="SSF55781">
    <property type="entry name" value="GAF domain-like"/>
    <property type="match status" value="1"/>
</dbReference>
<protein>
    <recommendedName>
        <fullName evidence="1">protein-serine/threonine phosphatase</fullName>
        <ecNumber evidence="1">3.1.3.16</ecNumber>
    </recommendedName>
    <alternativeName>
        <fullName evidence="15">Protein-serine/threonine phosphatase</fullName>
    </alternativeName>
    <alternativeName>
        <fullName evidence="14">Serine/threonine-protein kinase</fullName>
    </alternativeName>
</protein>
<evidence type="ECO:0000256" key="16">
    <source>
        <dbReference type="SAM" id="MobiDB-lite"/>
    </source>
</evidence>
<keyword evidence="19" id="KW-1185">Reference proteome</keyword>
<accession>A0A926L8U7</accession>
<evidence type="ECO:0000256" key="12">
    <source>
        <dbReference type="ARBA" id="ARBA00047761"/>
    </source>
</evidence>
<dbReference type="SUPFAM" id="SSF55785">
    <property type="entry name" value="PYP-like sensor domain (PAS domain)"/>
    <property type="match status" value="1"/>
</dbReference>
<dbReference type="SUPFAM" id="SSF81606">
    <property type="entry name" value="PP2C-like"/>
    <property type="match status" value="1"/>
</dbReference>
<dbReference type="AlphaFoldDB" id="A0A926L8U7"/>
<feature type="domain" description="PAS" evidence="17">
    <location>
        <begin position="306"/>
        <end position="351"/>
    </location>
</feature>
<dbReference type="InterPro" id="IPR029016">
    <property type="entry name" value="GAF-like_dom_sf"/>
</dbReference>
<evidence type="ECO:0000256" key="1">
    <source>
        <dbReference type="ARBA" id="ARBA00013081"/>
    </source>
</evidence>
<evidence type="ECO:0000256" key="8">
    <source>
        <dbReference type="ARBA" id="ARBA00022840"/>
    </source>
</evidence>
<dbReference type="PANTHER" id="PTHR43156">
    <property type="entry name" value="STAGE II SPORULATION PROTEIN E-RELATED"/>
    <property type="match status" value="1"/>
</dbReference>
<comment type="catalytic activity">
    <reaction evidence="12">
        <text>O-phospho-L-seryl-[protein] + H2O = L-seryl-[protein] + phosphate</text>
        <dbReference type="Rhea" id="RHEA:20629"/>
        <dbReference type="Rhea" id="RHEA-COMP:9863"/>
        <dbReference type="Rhea" id="RHEA-COMP:11604"/>
        <dbReference type="ChEBI" id="CHEBI:15377"/>
        <dbReference type="ChEBI" id="CHEBI:29999"/>
        <dbReference type="ChEBI" id="CHEBI:43474"/>
        <dbReference type="ChEBI" id="CHEBI:83421"/>
        <dbReference type="EC" id="3.1.3.16"/>
    </reaction>
</comment>
<comment type="caution">
    <text evidence="18">The sequence shown here is derived from an EMBL/GenBank/DDBJ whole genome shotgun (WGS) entry which is preliminary data.</text>
</comment>
<dbReference type="EC" id="3.1.3.16" evidence="1"/>
<dbReference type="InterPro" id="IPR036890">
    <property type="entry name" value="HATPase_C_sf"/>
</dbReference>
<evidence type="ECO:0000256" key="3">
    <source>
        <dbReference type="ARBA" id="ARBA00022679"/>
    </source>
</evidence>
<dbReference type="GO" id="GO:0016301">
    <property type="term" value="F:kinase activity"/>
    <property type="evidence" value="ECO:0007669"/>
    <property type="project" value="UniProtKB-KW"/>
</dbReference>
<organism evidence="18 19">
    <name type="scientific">Streptomyces griseicoloratus</name>
    <dbReference type="NCBI Taxonomy" id="2752516"/>
    <lineage>
        <taxon>Bacteria</taxon>
        <taxon>Bacillati</taxon>
        <taxon>Actinomycetota</taxon>
        <taxon>Actinomycetes</taxon>
        <taxon>Kitasatosporales</taxon>
        <taxon>Streptomycetaceae</taxon>
        <taxon>Streptomyces</taxon>
    </lineage>
</organism>
<reference evidence="18" key="2">
    <citation type="submission" date="2020-09" db="EMBL/GenBank/DDBJ databases">
        <authorList>
            <person name="Luo X."/>
        </authorList>
    </citation>
    <scope>NUCLEOTIDE SEQUENCE</scope>
    <source>
        <strain evidence="18">TRM S81-3</strain>
    </source>
</reference>
<evidence type="ECO:0000256" key="4">
    <source>
        <dbReference type="ARBA" id="ARBA00022723"/>
    </source>
</evidence>
<dbReference type="Pfam" id="PF07228">
    <property type="entry name" value="SpoIIE"/>
    <property type="match status" value="1"/>
</dbReference>
<dbReference type="Gene3D" id="3.30.450.40">
    <property type="match status" value="1"/>
</dbReference>
<sequence>MSSTSPPRTRSRRLSPAPENVATARRFVRSALVGVTPDVVDTAELLAGELVTNAVIHARTETEVSAWAVGGRVHVRVSDHRQDRGLVPHDRHPYACTGRGLTLVDELATSHGVHSSADRKTVWFELWPETPAPPTSAWETMAPSGPTVTVALNDVPYTLYWAAQQHWEGLLRELLLAASTADRTGEWPEDLVVAQDTSSMICACMTAAVEQETPDSSTLSLLVAFAADAAASVLTLRRVLDEAEAAAQQGSLLTLPALPQIRAFRHWLLDQIAAQLSGARPTAWTQVTGAPSATPTELAPWDASEVEAADVPTVAADDGNRIIAVNNAAASLLGWHAHDLLGQRLTVLMPEHLRKRHVAAFTSLLLTGESRILGRSIPVPALHRDGRVIPVRLAVQTQEAVDGRTVFVAQLSTTTALPAPPRAPQDSLHATRPAPGPVQLPTTTKKARAVTLEQAAPEWLSLFADTGRALTSTLNMDERLWRVCHVLTRKLADWCAADLLDERGQVERVCIVHRDPQVPISGAHLGRLPPVSETTRGSLPRVLRGAGPLLVTDMPSRSQAQSPLDARQLELVEQLGGRSAVVAPLRAQREVFGALTMVRVRDEQPFTKEDILLIAELVRGIALGVDNARLHQHTHSNAEQLQRALLPGLPRSEHWELTARYVPSSTTAEVGGDWYDAFVLPGGDTVLIIGDVSGHDLQAAVAMSALRNMLRGIAVDRQEPPGEVLRRLDLASQTLSPQSTATCVYALVKSDGGPRELHHSSAGHLPPLLTTHEGETRYLDRGRGLLIGMDPDLPRPSARDPLPPRSTLLLFTDGLIERRGESLDDALARLRRHTADHARDPLDVFCDELIIKFGADASDDIALLALRPTPPPSGSIGGLPRGGPRETGT</sequence>
<evidence type="ECO:0000313" key="18">
    <source>
        <dbReference type="EMBL" id="MBD0424708.1"/>
    </source>
</evidence>
<keyword evidence="10" id="KW-0904">Protein phosphatase</keyword>
<dbReference type="Proteomes" id="UP000621210">
    <property type="component" value="Unassembled WGS sequence"/>
</dbReference>
<dbReference type="SMART" id="SM00091">
    <property type="entry name" value="PAS"/>
    <property type="match status" value="1"/>
</dbReference>
<keyword evidence="5" id="KW-0547">Nucleotide-binding</keyword>
<dbReference type="CDD" id="cd16936">
    <property type="entry name" value="HATPase_RsbW-like"/>
    <property type="match status" value="1"/>
</dbReference>
<dbReference type="GO" id="GO:0006355">
    <property type="term" value="P:regulation of DNA-templated transcription"/>
    <property type="evidence" value="ECO:0007669"/>
    <property type="project" value="InterPro"/>
</dbReference>
<name>A0A926L8U7_9ACTN</name>
<feature type="region of interest" description="Disordered" evidence="16">
    <location>
        <begin position="417"/>
        <end position="441"/>
    </location>
</feature>
<dbReference type="Gene3D" id="3.60.40.10">
    <property type="entry name" value="PPM-type phosphatase domain"/>
    <property type="match status" value="1"/>
</dbReference>
<evidence type="ECO:0000256" key="9">
    <source>
        <dbReference type="ARBA" id="ARBA00022842"/>
    </source>
</evidence>
<dbReference type="FunFam" id="3.60.40.10:FF:000005">
    <property type="entry name" value="Serine/threonine protein phosphatase"/>
    <property type="match status" value="1"/>
</dbReference>
<evidence type="ECO:0000256" key="14">
    <source>
        <dbReference type="ARBA" id="ARBA00075117"/>
    </source>
</evidence>
<dbReference type="SUPFAM" id="SSF55874">
    <property type="entry name" value="ATPase domain of HSP90 chaperone/DNA topoisomerase II/histidine kinase"/>
    <property type="match status" value="1"/>
</dbReference>
<reference evidence="18" key="1">
    <citation type="submission" date="2020-09" db="EMBL/GenBank/DDBJ databases">
        <title>Streptomyces grisecoloratus sp. nov., isolated from cotton soil.</title>
        <authorList>
            <person name="Xing L."/>
        </authorList>
    </citation>
    <scope>NUCLEOTIDE SEQUENCE</scope>
    <source>
        <strain evidence="18">TRM S81-3</strain>
    </source>
</reference>
<evidence type="ECO:0000256" key="2">
    <source>
        <dbReference type="ARBA" id="ARBA00022553"/>
    </source>
</evidence>
<evidence type="ECO:0000256" key="11">
    <source>
        <dbReference type="ARBA" id="ARBA00023211"/>
    </source>
</evidence>
<proteinExistence type="predicted"/>
<keyword evidence="6" id="KW-0418">Kinase</keyword>
<evidence type="ECO:0000256" key="15">
    <source>
        <dbReference type="ARBA" id="ARBA00081350"/>
    </source>
</evidence>
<dbReference type="InterPro" id="IPR001932">
    <property type="entry name" value="PPM-type_phosphatase-like_dom"/>
</dbReference>
<evidence type="ECO:0000313" key="19">
    <source>
        <dbReference type="Proteomes" id="UP000621210"/>
    </source>
</evidence>
<evidence type="ECO:0000256" key="10">
    <source>
        <dbReference type="ARBA" id="ARBA00022912"/>
    </source>
</evidence>
<dbReference type="Pfam" id="PF00989">
    <property type="entry name" value="PAS"/>
    <property type="match status" value="1"/>
</dbReference>
<feature type="region of interest" description="Disordered" evidence="16">
    <location>
        <begin position="867"/>
        <end position="889"/>
    </location>
</feature>
<dbReference type="Gene3D" id="3.30.450.20">
    <property type="entry name" value="PAS domain"/>
    <property type="match status" value="1"/>
</dbReference>
<dbReference type="GO" id="GO:0004722">
    <property type="term" value="F:protein serine/threonine phosphatase activity"/>
    <property type="evidence" value="ECO:0007669"/>
    <property type="project" value="UniProtKB-EC"/>
</dbReference>
<dbReference type="Pfam" id="PF13581">
    <property type="entry name" value="HATPase_c_2"/>
    <property type="match status" value="1"/>
</dbReference>
<dbReference type="PROSITE" id="PS50112">
    <property type="entry name" value="PAS"/>
    <property type="match status" value="1"/>
</dbReference>
<dbReference type="InterPro" id="IPR003594">
    <property type="entry name" value="HATPase_dom"/>
</dbReference>
<dbReference type="Gene3D" id="3.30.565.10">
    <property type="entry name" value="Histidine kinase-like ATPase, C-terminal domain"/>
    <property type="match status" value="1"/>
</dbReference>
<dbReference type="RefSeq" id="WP_188185582.1">
    <property type="nucleotide sequence ID" value="NZ_JACVQF010000235.1"/>
</dbReference>
<dbReference type="CDD" id="cd00130">
    <property type="entry name" value="PAS"/>
    <property type="match status" value="1"/>
</dbReference>
<keyword evidence="4" id="KW-0479">Metal-binding</keyword>
<dbReference type="EMBL" id="JACVQF010000235">
    <property type="protein sequence ID" value="MBD0424708.1"/>
    <property type="molecule type" value="Genomic_DNA"/>
</dbReference>
<evidence type="ECO:0000259" key="17">
    <source>
        <dbReference type="PROSITE" id="PS50112"/>
    </source>
</evidence>
<dbReference type="SMART" id="SM00331">
    <property type="entry name" value="PP2C_SIG"/>
    <property type="match status" value="1"/>
</dbReference>
<keyword evidence="7" id="KW-0378">Hydrolase</keyword>
<keyword evidence="8" id="KW-0067">ATP-binding</keyword>
<dbReference type="PANTHER" id="PTHR43156:SF2">
    <property type="entry name" value="STAGE II SPORULATION PROTEIN E"/>
    <property type="match status" value="1"/>
</dbReference>
<keyword evidence="3" id="KW-0808">Transferase</keyword>
<evidence type="ECO:0000256" key="7">
    <source>
        <dbReference type="ARBA" id="ARBA00022801"/>
    </source>
</evidence>
<dbReference type="InterPro" id="IPR035965">
    <property type="entry name" value="PAS-like_dom_sf"/>
</dbReference>
<keyword evidence="2" id="KW-0597">Phosphoprotein</keyword>
<dbReference type="NCBIfam" id="TIGR00229">
    <property type="entry name" value="sensory_box"/>
    <property type="match status" value="1"/>
</dbReference>
<evidence type="ECO:0000256" key="6">
    <source>
        <dbReference type="ARBA" id="ARBA00022777"/>
    </source>
</evidence>
<comment type="function">
    <text evidence="13">Primarily acts as an independent SigF regulator that is sensitive to the osmosensory signal, mediating the cross talk of PknD with the SigF regulon. Possesses both phosphatase and kinase activities. The kinase domain functions as a classic anti-sigma factor-like kinase to phosphorylate the anti-anti-sigma factor domain at the canonical regulatory site, and the phosphatase domain antagonizes this activity.</text>
</comment>
<dbReference type="Pfam" id="PF01590">
    <property type="entry name" value="GAF"/>
    <property type="match status" value="1"/>
</dbReference>
<dbReference type="InterPro" id="IPR003018">
    <property type="entry name" value="GAF"/>
</dbReference>
<dbReference type="GO" id="GO:0046872">
    <property type="term" value="F:metal ion binding"/>
    <property type="evidence" value="ECO:0007669"/>
    <property type="project" value="UniProtKB-KW"/>
</dbReference>
<evidence type="ECO:0000256" key="5">
    <source>
        <dbReference type="ARBA" id="ARBA00022741"/>
    </source>
</evidence>
<dbReference type="GO" id="GO:0005524">
    <property type="term" value="F:ATP binding"/>
    <property type="evidence" value="ECO:0007669"/>
    <property type="project" value="UniProtKB-KW"/>
</dbReference>
<keyword evidence="9" id="KW-0460">Magnesium</keyword>
<dbReference type="InterPro" id="IPR036457">
    <property type="entry name" value="PPM-type-like_dom_sf"/>
</dbReference>
<dbReference type="InterPro" id="IPR052016">
    <property type="entry name" value="Bact_Sigma-Reg"/>
</dbReference>
<dbReference type="InterPro" id="IPR013767">
    <property type="entry name" value="PAS_fold"/>
</dbReference>
<gene>
    <name evidence="18" type="ORF">H0H10_37025</name>
</gene>